<organism evidence="3 4">
    <name type="scientific">Phytophthora nicotianae (strain INRA-310)</name>
    <name type="common">Phytophthora parasitica</name>
    <dbReference type="NCBI Taxonomy" id="761204"/>
    <lineage>
        <taxon>Eukaryota</taxon>
        <taxon>Sar</taxon>
        <taxon>Stramenopiles</taxon>
        <taxon>Oomycota</taxon>
        <taxon>Peronosporomycetes</taxon>
        <taxon>Peronosporales</taxon>
        <taxon>Peronosporaceae</taxon>
        <taxon>Phytophthora</taxon>
    </lineage>
</organism>
<dbReference type="PROSITE" id="PS50280">
    <property type="entry name" value="SET"/>
    <property type="match status" value="1"/>
</dbReference>
<dbReference type="STRING" id="761204.W2PCW2"/>
<dbReference type="RefSeq" id="XP_008916861.1">
    <property type="nucleotide sequence ID" value="XM_008918613.1"/>
</dbReference>
<protein>
    <recommendedName>
        <fullName evidence="2">SET domain-containing protein</fullName>
    </recommendedName>
</protein>
<dbReference type="SUPFAM" id="SSF82199">
    <property type="entry name" value="SET domain"/>
    <property type="match status" value="1"/>
</dbReference>
<dbReference type="InterPro" id="IPR001214">
    <property type="entry name" value="SET_dom"/>
</dbReference>
<name>W2PCW2_PHYN3</name>
<evidence type="ECO:0000313" key="4">
    <source>
        <dbReference type="Proteomes" id="UP000018817"/>
    </source>
</evidence>
<feature type="region of interest" description="Disordered" evidence="1">
    <location>
        <begin position="130"/>
        <end position="163"/>
    </location>
</feature>
<dbReference type="Proteomes" id="UP000018817">
    <property type="component" value="Unassembled WGS sequence"/>
</dbReference>
<sequence>MGKKSAPAEVAPVPGFFGHVVRPGHPLKWPNEVEDFCMQLNSAALGADATKGRSTLSVVAKTSKIALCTLTPEVAEQWNLTQTFTPMDGEIEFVVDGPNSIHLTGFIEVENEEDSGDEHDFDDLGDDEEEMMVFGGDSDSSGGDVDENEEEEEELNDENKKNRFEVLEERLHNESDAKKKSPKKEPWLRFGRGSGRVFSHPQVSPHASILSQPLSEFQLSEPNNSTDTALSSQATETGSWDLSSPTRPNSSTGTLSNGAPSPVVPPPSLEAATDQAPQSVVYESPRRPRRVVEIAPHRYRYTGKSPVYKWFDECFHSDGYESNDIDNISTPPRKTSHGFSQVSPSAASIASSPGFVLLGDTSLDSARSEWTREFWSREVMVLTNQCNPDGIEFPPASTGRRNGEGCGCYTRCTALSCLNASCSRFCDAHNCTFGGDCGNSLKESPVLQISRNTRSGIRGITAFAAIPAGEVVGEYLGHLKLVGPPNEGYMLRLKTRAKGNKYVDIDAQHGGGKLRILNHSCNPCARFHEVQTESELTVVAVTTRDIFPGEEVTVSYGDKLWFICRCGWWGCQHRDLQHLNDFRSSP</sequence>
<dbReference type="InterPro" id="IPR041232">
    <property type="entry name" value="NPL"/>
</dbReference>
<proteinExistence type="predicted"/>
<feature type="domain" description="SET" evidence="2">
    <location>
        <begin position="445"/>
        <end position="557"/>
    </location>
</feature>
<evidence type="ECO:0000259" key="2">
    <source>
        <dbReference type="PROSITE" id="PS50280"/>
    </source>
</evidence>
<dbReference type="SMART" id="SM00317">
    <property type="entry name" value="SET"/>
    <property type="match status" value="1"/>
</dbReference>
<feature type="compositionally biased region" description="Acidic residues" evidence="1">
    <location>
        <begin position="144"/>
        <end position="156"/>
    </location>
</feature>
<dbReference type="InterPro" id="IPR046341">
    <property type="entry name" value="SET_dom_sf"/>
</dbReference>
<reference evidence="4" key="1">
    <citation type="submission" date="2011-12" db="EMBL/GenBank/DDBJ databases">
        <authorList>
            <consortium name="The Broad Institute Genome Sequencing Platform"/>
            <person name="Russ C."/>
            <person name="Tyler B."/>
            <person name="Panabieres F."/>
            <person name="Shan W."/>
            <person name="Tripathy S."/>
            <person name="Grunwald N."/>
            <person name="Machado M."/>
            <person name="Young S.K."/>
            <person name="Zeng Q."/>
            <person name="Gargeya S."/>
            <person name="Fitzgerald M."/>
            <person name="Haas B."/>
            <person name="Abouelleil A."/>
            <person name="Alvarado L."/>
            <person name="Arachchi H.M."/>
            <person name="Berlin A."/>
            <person name="Chapman S.B."/>
            <person name="Gearin G."/>
            <person name="Goldberg J."/>
            <person name="Griggs A."/>
            <person name="Gujja S."/>
            <person name="Hansen M."/>
            <person name="Heiman D."/>
            <person name="Howarth C."/>
            <person name="Larimer J."/>
            <person name="Lui A."/>
            <person name="MacDonald P.J.P."/>
            <person name="McCowen C."/>
            <person name="Montmayeur A."/>
            <person name="Murphy C."/>
            <person name="Neiman D."/>
            <person name="Pearson M."/>
            <person name="Priest M."/>
            <person name="Roberts A."/>
            <person name="Saif S."/>
            <person name="Shea T."/>
            <person name="Sisk P."/>
            <person name="Stolte C."/>
            <person name="Sykes S."/>
            <person name="Wortman J."/>
            <person name="Nusbaum C."/>
            <person name="Birren B."/>
        </authorList>
    </citation>
    <scope>NUCLEOTIDE SEQUENCE [LARGE SCALE GENOMIC DNA]</scope>
    <source>
        <strain evidence="4">INRA-310</strain>
    </source>
</reference>
<dbReference type="Pfam" id="PF00856">
    <property type="entry name" value="SET"/>
    <property type="match status" value="1"/>
</dbReference>
<dbReference type="Gene3D" id="2.170.270.10">
    <property type="entry name" value="SET domain"/>
    <property type="match status" value="1"/>
</dbReference>
<dbReference type="VEuPathDB" id="FungiDB:PPTG_24811"/>
<dbReference type="Gene3D" id="2.60.120.340">
    <property type="entry name" value="Nucleoplasmin core domain"/>
    <property type="match status" value="1"/>
</dbReference>
<accession>W2PCW2</accession>
<feature type="compositionally biased region" description="Polar residues" evidence="1">
    <location>
        <begin position="218"/>
        <end position="259"/>
    </location>
</feature>
<dbReference type="GeneID" id="20193410"/>
<reference evidence="3 4" key="2">
    <citation type="submission" date="2013-11" db="EMBL/GenBank/DDBJ databases">
        <title>The Genome Sequence of Phytophthora parasitica INRA-310.</title>
        <authorList>
            <consortium name="The Broad Institute Genomics Platform"/>
            <person name="Russ C."/>
            <person name="Tyler B."/>
            <person name="Panabieres F."/>
            <person name="Shan W."/>
            <person name="Tripathy S."/>
            <person name="Grunwald N."/>
            <person name="Machado M."/>
            <person name="Johnson C.S."/>
            <person name="Arredondo F."/>
            <person name="Hong C."/>
            <person name="Coffey M."/>
            <person name="Young S.K."/>
            <person name="Zeng Q."/>
            <person name="Gargeya S."/>
            <person name="Fitzgerald M."/>
            <person name="Abouelleil A."/>
            <person name="Alvarado L."/>
            <person name="Chapman S.B."/>
            <person name="Gainer-Dewar J."/>
            <person name="Goldberg J."/>
            <person name="Griggs A."/>
            <person name="Gujja S."/>
            <person name="Hansen M."/>
            <person name="Howarth C."/>
            <person name="Imamovic A."/>
            <person name="Ireland A."/>
            <person name="Larimer J."/>
            <person name="McCowan C."/>
            <person name="Murphy C."/>
            <person name="Pearson M."/>
            <person name="Poon T.W."/>
            <person name="Priest M."/>
            <person name="Roberts A."/>
            <person name="Saif S."/>
            <person name="Shea T."/>
            <person name="Sykes S."/>
            <person name="Wortman J."/>
            <person name="Nusbaum C."/>
            <person name="Birren B."/>
        </authorList>
    </citation>
    <scope>NUCLEOTIDE SEQUENCE [LARGE SCALE GENOMIC DNA]</scope>
    <source>
        <strain evidence="3 4">INRA-310</strain>
    </source>
</reference>
<feature type="region of interest" description="Disordered" evidence="1">
    <location>
        <begin position="218"/>
        <end position="286"/>
    </location>
</feature>
<gene>
    <name evidence="3" type="ORF">PPTG_24811</name>
</gene>
<evidence type="ECO:0000313" key="3">
    <source>
        <dbReference type="EMBL" id="ETM97834.1"/>
    </source>
</evidence>
<dbReference type="AlphaFoldDB" id="W2PCW2"/>
<dbReference type="EMBL" id="KI669806">
    <property type="protein sequence ID" value="ETM97834.1"/>
    <property type="molecule type" value="Genomic_DNA"/>
</dbReference>
<evidence type="ECO:0000256" key="1">
    <source>
        <dbReference type="SAM" id="MobiDB-lite"/>
    </source>
</evidence>
<dbReference type="Pfam" id="PF17800">
    <property type="entry name" value="NPL"/>
    <property type="match status" value="1"/>
</dbReference>